<comment type="similarity">
    <text evidence="4 14">In the N-terminal section; belongs to the cytidine and deoxycytidylate deaminase family.</text>
</comment>
<evidence type="ECO:0000256" key="1">
    <source>
        <dbReference type="ARBA" id="ARBA00002151"/>
    </source>
</evidence>
<keyword evidence="10 14" id="KW-0560">Oxidoreductase</keyword>
<evidence type="ECO:0000313" key="19">
    <source>
        <dbReference type="EMBL" id="WCE46905.1"/>
    </source>
</evidence>
<dbReference type="PROSITE" id="PS00903">
    <property type="entry name" value="CYT_DCMP_DEAMINASES_1"/>
    <property type="match status" value="1"/>
</dbReference>
<dbReference type="Proteomes" id="UP001211044">
    <property type="component" value="Chromosome"/>
</dbReference>
<feature type="binding site" evidence="17">
    <location>
        <position position="48"/>
    </location>
    <ligand>
        <name>Zn(2+)</name>
        <dbReference type="ChEBI" id="CHEBI:29105"/>
        <note>catalytic</note>
    </ligand>
</feature>
<evidence type="ECO:0000256" key="4">
    <source>
        <dbReference type="ARBA" id="ARBA00005259"/>
    </source>
</evidence>
<dbReference type="InterPro" id="IPR016193">
    <property type="entry name" value="Cytidine_deaminase-like"/>
</dbReference>
<dbReference type="RefSeq" id="WP_004806214.1">
    <property type="nucleotide sequence ID" value="NZ_CP116394.1"/>
</dbReference>
<reference evidence="19" key="1">
    <citation type="submission" date="2023-01" db="EMBL/GenBank/DDBJ databases">
        <title>Comparative Genomic Analysis of the Clinically-Derived Winkia Strain NY0527 Provides Evidence into the Taxonomic Reassignment of Winkia neuii and Characterizes Their Virulence Traits.</title>
        <authorList>
            <person name="Cai X."/>
            <person name="Peng Y."/>
            <person name="Li M."/>
            <person name="Qiu Y."/>
            <person name="Wang Y."/>
            <person name="Xu L."/>
            <person name="Hou Q."/>
        </authorList>
    </citation>
    <scope>NUCLEOTIDE SEQUENCE</scope>
    <source>
        <strain evidence="19">NY0527</strain>
    </source>
</reference>
<evidence type="ECO:0000256" key="10">
    <source>
        <dbReference type="ARBA" id="ARBA00023002"/>
    </source>
</evidence>
<comment type="cofactor">
    <cofactor evidence="14 17">
        <name>Zn(2+)</name>
        <dbReference type="ChEBI" id="CHEBI:29105"/>
    </cofactor>
    <text evidence="14 17">Binds 1 zinc ion.</text>
</comment>
<feature type="binding site" evidence="17">
    <location>
        <position position="85"/>
    </location>
    <ligand>
        <name>Zn(2+)</name>
        <dbReference type="ChEBI" id="CHEBI:29105"/>
        <note>catalytic</note>
    </ligand>
</feature>
<comment type="pathway">
    <text evidence="2 14">Cofactor biosynthesis; riboflavin biosynthesis; 5-amino-6-(D-ribitylamino)uracil from GTP: step 2/4.</text>
</comment>
<feature type="binding site" evidence="16">
    <location>
        <position position="266"/>
    </location>
    <ligand>
        <name>substrate</name>
    </ligand>
</feature>
<feature type="domain" description="CMP/dCMP-type deaminase" evidence="18">
    <location>
        <begin position="1"/>
        <end position="123"/>
    </location>
</feature>
<dbReference type="InterPro" id="IPR024072">
    <property type="entry name" value="DHFR-like_dom_sf"/>
</dbReference>
<dbReference type="InterPro" id="IPR050765">
    <property type="entry name" value="Riboflavin_Biosynth_HTPR"/>
</dbReference>
<comment type="similarity">
    <text evidence="5 14">In the C-terminal section; belongs to the HTP reductase family.</text>
</comment>
<dbReference type="InterPro" id="IPR016192">
    <property type="entry name" value="APOBEC/CMP_deaminase_Zn-bd"/>
</dbReference>
<dbReference type="GO" id="GO:0008270">
    <property type="term" value="F:zinc ion binding"/>
    <property type="evidence" value="ECO:0007669"/>
    <property type="project" value="InterPro"/>
</dbReference>
<evidence type="ECO:0000256" key="12">
    <source>
        <dbReference type="ARBA" id="ARBA00049861"/>
    </source>
</evidence>
<dbReference type="GO" id="GO:0008835">
    <property type="term" value="F:diaminohydroxyphosphoribosylaminopyrimidine deaminase activity"/>
    <property type="evidence" value="ECO:0007669"/>
    <property type="project" value="UniProtKB-EC"/>
</dbReference>
<dbReference type="PIRSF" id="PIRSF006769">
    <property type="entry name" value="RibD"/>
    <property type="match status" value="1"/>
</dbReference>
<feature type="binding site" evidence="16">
    <location>
        <position position="177"/>
    </location>
    <ligand>
        <name>NADP(+)</name>
        <dbReference type="ChEBI" id="CHEBI:58349"/>
    </ligand>
</feature>
<dbReference type="InterPro" id="IPR004794">
    <property type="entry name" value="Eubact_RibD"/>
</dbReference>
<dbReference type="PROSITE" id="PS51747">
    <property type="entry name" value="CYT_DCMP_DEAMINASES_2"/>
    <property type="match status" value="1"/>
</dbReference>
<feature type="binding site" evidence="17">
    <location>
        <position position="76"/>
    </location>
    <ligand>
        <name>Zn(2+)</name>
        <dbReference type="ChEBI" id="CHEBI:29105"/>
        <note>catalytic</note>
    </ligand>
</feature>
<feature type="binding site" evidence="16">
    <location>
        <position position="214"/>
    </location>
    <ligand>
        <name>substrate</name>
    </ligand>
</feature>
<organism evidence="19 20">
    <name type="scientific">Winkia neuii subsp. anitrata</name>
    <dbReference type="NCBI Taxonomy" id="29318"/>
    <lineage>
        <taxon>Bacteria</taxon>
        <taxon>Bacillati</taxon>
        <taxon>Actinomycetota</taxon>
        <taxon>Actinomycetes</taxon>
        <taxon>Actinomycetales</taxon>
        <taxon>Actinomycetaceae</taxon>
        <taxon>Winkia</taxon>
    </lineage>
</organism>
<dbReference type="KEGG" id="wne:PIG85_04455"/>
<dbReference type="PANTHER" id="PTHR38011">
    <property type="entry name" value="DIHYDROFOLATE REDUCTASE FAMILY PROTEIN (AFU_ORTHOLOGUE AFUA_8G06820)"/>
    <property type="match status" value="1"/>
</dbReference>
<evidence type="ECO:0000256" key="7">
    <source>
        <dbReference type="ARBA" id="ARBA00022723"/>
    </source>
</evidence>
<dbReference type="PANTHER" id="PTHR38011:SF7">
    <property type="entry name" value="2,5-DIAMINO-6-RIBOSYLAMINO-4(3H)-PYRIMIDINONE 5'-PHOSPHATE REDUCTASE"/>
    <property type="match status" value="1"/>
</dbReference>
<dbReference type="CDD" id="cd01284">
    <property type="entry name" value="Riboflavin_deaminase-reductase"/>
    <property type="match status" value="1"/>
</dbReference>
<evidence type="ECO:0000256" key="6">
    <source>
        <dbReference type="ARBA" id="ARBA00022619"/>
    </source>
</evidence>
<sequence>MINTALARAITLAEKGPQFGPNPRVGCVIYSEKEILAEGFHRGSGSAHAEVAAIQDAHQRGKCVRGATALVTLEPCNHTGKTGPCSHALLAAGISRVIYAQADPNPVAAGGAAYLQSHGIEVATALAAGADQGLVARAQAITAAWRTVQKRGRAWVIAKVAQTLDGKVAASDGTSKWITGPQAREHGHQIRATVDAICVGTGTYLTDSPQLSARPANVKDPHQPKKFVIGNTDLSLPAQFTQVRTHDLRTFFEDMFKQGNTRILLEGGPTLVSAALKEGLVDELHVYTAPKLLGEGKASFADLGITTVADAIDAKATITQLGPDWLVCLALTE</sequence>
<dbReference type="SUPFAM" id="SSF53927">
    <property type="entry name" value="Cytidine deaminase-like"/>
    <property type="match status" value="1"/>
</dbReference>
<dbReference type="EC" id="3.5.4.26" evidence="14"/>
<keyword evidence="6 14" id="KW-0686">Riboflavin biosynthesis</keyword>
<dbReference type="InterPro" id="IPR002125">
    <property type="entry name" value="CMP_dCMP_dom"/>
</dbReference>
<gene>
    <name evidence="19" type="primary">ribD</name>
    <name evidence="19" type="ORF">PIG85_04455</name>
</gene>
<dbReference type="SUPFAM" id="SSF53597">
    <property type="entry name" value="Dihydrofolate reductase-like"/>
    <property type="match status" value="1"/>
</dbReference>
<evidence type="ECO:0000259" key="18">
    <source>
        <dbReference type="PROSITE" id="PS51747"/>
    </source>
</evidence>
<evidence type="ECO:0000256" key="9">
    <source>
        <dbReference type="ARBA" id="ARBA00022857"/>
    </source>
</evidence>
<evidence type="ECO:0000256" key="17">
    <source>
        <dbReference type="PIRSR" id="PIRSR006769-3"/>
    </source>
</evidence>
<protein>
    <recommendedName>
        <fullName evidence="14">Riboflavin biosynthesis protein RibD</fullName>
    </recommendedName>
    <domain>
        <recommendedName>
            <fullName evidence="14">Diaminohydroxyphosphoribosylaminopyrimidine deaminase</fullName>
            <shortName evidence="14">DRAP deaminase</shortName>
            <ecNumber evidence="14">3.5.4.26</ecNumber>
        </recommendedName>
        <alternativeName>
            <fullName evidence="14">Riboflavin-specific deaminase</fullName>
        </alternativeName>
    </domain>
    <domain>
        <recommendedName>
            <fullName evidence="14">5-amino-6-(5-phosphoribosylamino)uracil reductase</fullName>
            <ecNumber evidence="14">1.1.1.193</ecNumber>
        </recommendedName>
        <alternativeName>
            <fullName evidence="14">HTP reductase</fullName>
        </alternativeName>
    </domain>
</protein>
<evidence type="ECO:0000313" key="20">
    <source>
        <dbReference type="Proteomes" id="UP001211044"/>
    </source>
</evidence>
<dbReference type="GO" id="GO:0008703">
    <property type="term" value="F:5-amino-6-(5-phosphoribosylamino)uracil reductase activity"/>
    <property type="evidence" value="ECO:0007669"/>
    <property type="project" value="UniProtKB-EC"/>
</dbReference>
<keyword evidence="8 14" id="KW-0862">Zinc</keyword>
<evidence type="ECO:0000256" key="2">
    <source>
        <dbReference type="ARBA" id="ARBA00004882"/>
    </source>
</evidence>
<evidence type="ECO:0000256" key="13">
    <source>
        <dbReference type="ARBA" id="ARBA00049886"/>
    </source>
</evidence>
<evidence type="ECO:0000256" key="16">
    <source>
        <dbReference type="PIRSR" id="PIRSR006769-2"/>
    </source>
</evidence>
<dbReference type="EMBL" id="CP116394">
    <property type="protein sequence ID" value="WCE46905.1"/>
    <property type="molecule type" value="Genomic_DNA"/>
</dbReference>
<comment type="catalytic activity">
    <reaction evidence="13 14">
        <text>2,5-diamino-6-hydroxy-4-(5-phosphoribosylamino)-pyrimidine + H2O + H(+) = 5-amino-6-(5-phospho-D-ribosylamino)uracil + NH4(+)</text>
        <dbReference type="Rhea" id="RHEA:21868"/>
        <dbReference type="ChEBI" id="CHEBI:15377"/>
        <dbReference type="ChEBI" id="CHEBI:15378"/>
        <dbReference type="ChEBI" id="CHEBI:28938"/>
        <dbReference type="ChEBI" id="CHEBI:58453"/>
        <dbReference type="ChEBI" id="CHEBI:58614"/>
        <dbReference type="EC" id="3.5.4.26"/>
    </reaction>
</comment>
<feature type="binding site" evidence="16">
    <location>
        <position position="211"/>
    </location>
    <ligand>
        <name>substrate</name>
    </ligand>
</feature>
<comment type="pathway">
    <text evidence="3 14">Cofactor biosynthesis; riboflavin biosynthesis; 5-amino-6-(D-ribitylamino)uracil from GTP: step 3/4.</text>
</comment>
<feature type="binding site" evidence="16">
    <location>
        <position position="175"/>
    </location>
    <ligand>
        <name>substrate</name>
    </ligand>
</feature>
<dbReference type="Pfam" id="PF00383">
    <property type="entry name" value="dCMP_cyt_deam_1"/>
    <property type="match status" value="1"/>
</dbReference>
<dbReference type="InterPro" id="IPR002734">
    <property type="entry name" value="RibDG_C"/>
</dbReference>
<evidence type="ECO:0000256" key="5">
    <source>
        <dbReference type="ARBA" id="ARBA00007417"/>
    </source>
</evidence>
<keyword evidence="14 19" id="KW-0378">Hydrolase</keyword>
<dbReference type="NCBIfam" id="TIGR00326">
    <property type="entry name" value="eubact_ribD"/>
    <property type="match status" value="1"/>
</dbReference>
<feature type="binding site" evidence="16">
    <location>
        <position position="203"/>
    </location>
    <ligand>
        <name>substrate</name>
    </ligand>
</feature>
<evidence type="ECO:0000256" key="11">
    <source>
        <dbReference type="ARBA" id="ARBA00023268"/>
    </source>
</evidence>
<feature type="binding site" evidence="16">
    <location>
        <position position="191"/>
    </location>
    <ligand>
        <name>substrate</name>
    </ligand>
</feature>
<dbReference type="EC" id="1.1.1.193" evidence="14"/>
<proteinExistence type="inferred from homology"/>
<dbReference type="GO" id="GO:0009231">
    <property type="term" value="P:riboflavin biosynthetic process"/>
    <property type="evidence" value="ECO:0007669"/>
    <property type="project" value="UniProtKB-KW"/>
</dbReference>
<dbReference type="Gene3D" id="3.40.430.10">
    <property type="entry name" value="Dihydrofolate Reductase, subunit A"/>
    <property type="match status" value="2"/>
</dbReference>
<feature type="binding site" evidence="16">
    <location>
        <position position="207"/>
    </location>
    <ligand>
        <name>NADP(+)</name>
        <dbReference type="ChEBI" id="CHEBI:58349"/>
    </ligand>
</feature>
<evidence type="ECO:0000256" key="8">
    <source>
        <dbReference type="ARBA" id="ARBA00022833"/>
    </source>
</evidence>
<dbReference type="AlphaFoldDB" id="A0AB38XRE7"/>
<dbReference type="Gene3D" id="3.40.140.10">
    <property type="entry name" value="Cytidine Deaminase, domain 2"/>
    <property type="match status" value="1"/>
</dbReference>
<name>A0AB38XRE7_9ACTO</name>
<evidence type="ECO:0000256" key="14">
    <source>
        <dbReference type="PIRNR" id="PIRNR006769"/>
    </source>
</evidence>
<evidence type="ECO:0000256" key="15">
    <source>
        <dbReference type="PIRSR" id="PIRSR006769-1"/>
    </source>
</evidence>
<feature type="binding site" evidence="16">
    <location>
        <begin position="268"/>
        <end position="274"/>
    </location>
    <ligand>
        <name>NADP(+)</name>
        <dbReference type="ChEBI" id="CHEBI:58349"/>
    </ligand>
</feature>
<evidence type="ECO:0000256" key="3">
    <source>
        <dbReference type="ARBA" id="ARBA00004910"/>
    </source>
</evidence>
<feature type="active site" description="Proton donor" evidence="15">
    <location>
        <position position="50"/>
    </location>
</feature>
<keyword evidence="7 14" id="KW-0479">Metal-binding</keyword>
<dbReference type="Pfam" id="PF01872">
    <property type="entry name" value="RibD_C"/>
    <property type="match status" value="1"/>
</dbReference>
<accession>A0AB38XRE7</accession>
<comment type="catalytic activity">
    <reaction evidence="12 14">
        <text>5-amino-6-(5-phospho-D-ribitylamino)uracil + NADP(+) = 5-amino-6-(5-phospho-D-ribosylamino)uracil + NADPH + H(+)</text>
        <dbReference type="Rhea" id="RHEA:17845"/>
        <dbReference type="ChEBI" id="CHEBI:15378"/>
        <dbReference type="ChEBI" id="CHEBI:57783"/>
        <dbReference type="ChEBI" id="CHEBI:58349"/>
        <dbReference type="ChEBI" id="CHEBI:58421"/>
        <dbReference type="ChEBI" id="CHEBI:58453"/>
        <dbReference type="EC" id="1.1.1.193"/>
    </reaction>
</comment>
<comment type="function">
    <text evidence="1 14">Converts 2,5-diamino-6-(ribosylamino)-4(3h)-pyrimidinone 5'-phosphate into 5-amino-6-(ribosylamino)-2,4(1h,3h)-pyrimidinedione 5'-phosphate.</text>
</comment>
<keyword evidence="11" id="KW-0511">Multifunctional enzyme</keyword>
<feature type="binding site" evidence="16">
    <location>
        <position position="161"/>
    </location>
    <ligand>
        <name>NADP(+)</name>
        <dbReference type="ChEBI" id="CHEBI:58349"/>
    </ligand>
</feature>
<keyword evidence="9 14" id="KW-0521">NADP</keyword>